<dbReference type="Pfam" id="PF00076">
    <property type="entry name" value="RRM_1"/>
    <property type="match status" value="2"/>
</dbReference>
<dbReference type="InterPro" id="IPR012677">
    <property type="entry name" value="Nucleotide-bd_a/b_plait_sf"/>
</dbReference>
<dbReference type="EMBL" id="CAMPGE010015489">
    <property type="protein sequence ID" value="CAI2374107.1"/>
    <property type="molecule type" value="Genomic_DNA"/>
</dbReference>
<dbReference type="SMART" id="SM00360">
    <property type="entry name" value="RRM"/>
    <property type="match status" value="2"/>
</dbReference>
<reference evidence="5" key="1">
    <citation type="submission" date="2023-07" db="EMBL/GenBank/DDBJ databases">
        <authorList>
            <consortium name="AG Swart"/>
            <person name="Singh M."/>
            <person name="Singh A."/>
            <person name="Seah K."/>
            <person name="Emmerich C."/>
        </authorList>
    </citation>
    <scope>NUCLEOTIDE SEQUENCE</scope>
    <source>
        <strain evidence="5">DP1</strain>
    </source>
</reference>
<evidence type="ECO:0000256" key="2">
    <source>
        <dbReference type="PROSITE-ProRule" id="PRU00176"/>
    </source>
</evidence>
<feature type="compositionally biased region" description="Basic and acidic residues" evidence="3">
    <location>
        <begin position="32"/>
        <end position="44"/>
    </location>
</feature>
<dbReference type="AlphaFoldDB" id="A0AAD2CYN2"/>
<dbReference type="Proteomes" id="UP001295684">
    <property type="component" value="Unassembled WGS sequence"/>
</dbReference>
<dbReference type="SUPFAM" id="SSF54928">
    <property type="entry name" value="RNA-binding domain, RBD"/>
    <property type="match status" value="1"/>
</dbReference>
<sequence length="274" mass="31886">MEPGSMDGLRPIGGQEQQQPSKEDNIDTPNNNHEEQPTKKREAKAIQPNQTLYIRNLNEKIKKDDMQHSLFHLFGLYGDILEITVKKNLKMKGQAFVVFSSVDNAQKAQHDLQGHTFFEKKMEIQYAKQPSDATLKARGEFDKYEIKKRFQRKKENEAKEREQKRKNMEEQIEEVKGDIDDIQDKMKETLEEEKRLMLESQKKTLTFENLPKNVTEDQVRHLLTHYQGIKDVFVNPGTCVAVVEFETHANADLAKRGVHDYEWVPGSKLAVNFK</sequence>
<dbReference type="FunFam" id="3.30.70.330:FF:000039">
    <property type="entry name" value="U1 small nuclear ribonucleoprotein A"/>
    <property type="match status" value="1"/>
</dbReference>
<gene>
    <name evidence="5" type="ORF">ECRASSUSDP1_LOCUS15458</name>
</gene>
<dbReference type="Gene3D" id="3.30.70.330">
    <property type="match status" value="2"/>
</dbReference>
<keyword evidence="1 2" id="KW-0694">RNA-binding</keyword>
<keyword evidence="6" id="KW-1185">Reference proteome</keyword>
<accession>A0AAD2CYN2</accession>
<protein>
    <recommendedName>
        <fullName evidence="4">RRM domain-containing protein</fullName>
    </recommendedName>
</protein>
<dbReference type="InterPro" id="IPR000504">
    <property type="entry name" value="RRM_dom"/>
</dbReference>
<evidence type="ECO:0000256" key="3">
    <source>
        <dbReference type="SAM" id="MobiDB-lite"/>
    </source>
</evidence>
<dbReference type="PROSITE" id="PS50102">
    <property type="entry name" value="RRM"/>
    <property type="match status" value="2"/>
</dbReference>
<comment type="caution">
    <text evidence="5">The sequence shown here is derived from an EMBL/GenBank/DDBJ whole genome shotgun (WGS) entry which is preliminary data.</text>
</comment>
<evidence type="ECO:0000313" key="6">
    <source>
        <dbReference type="Proteomes" id="UP001295684"/>
    </source>
</evidence>
<dbReference type="PANTHER" id="PTHR10501">
    <property type="entry name" value="U1 SMALL NUCLEAR RIBONUCLEOPROTEIN A/U2 SMALL NUCLEAR RIBONUCLEOPROTEIN B"/>
    <property type="match status" value="1"/>
</dbReference>
<dbReference type="CDD" id="cd12246">
    <property type="entry name" value="RRM1_U1A_like"/>
    <property type="match status" value="1"/>
</dbReference>
<organism evidence="5 6">
    <name type="scientific">Euplotes crassus</name>
    <dbReference type="NCBI Taxonomy" id="5936"/>
    <lineage>
        <taxon>Eukaryota</taxon>
        <taxon>Sar</taxon>
        <taxon>Alveolata</taxon>
        <taxon>Ciliophora</taxon>
        <taxon>Intramacronucleata</taxon>
        <taxon>Spirotrichea</taxon>
        <taxon>Hypotrichia</taxon>
        <taxon>Euplotida</taxon>
        <taxon>Euplotidae</taxon>
        <taxon>Moneuplotes</taxon>
    </lineage>
</organism>
<evidence type="ECO:0000256" key="1">
    <source>
        <dbReference type="ARBA" id="ARBA00022884"/>
    </source>
</evidence>
<dbReference type="GO" id="GO:0003723">
    <property type="term" value="F:RNA binding"/>
    <property type="evidence" value="ECO:0007669"/>
    <property type="project" value="UniProtKB-UniRule"/>
</dbReference>
<feature type="region of interest" description="Disordered" evidence="3">
    <location>
        <begin position="1"/>
        <end position="47"/>
    </location>
</feature>
<dbReference type="InterPro" id="IPR035979">
    <property type="entry name" value="RBD_domain_sf"/>
</dbReference>
<feature type="domain" description="RRM" evidence="4">
    <location>
        <begin position="50"/>
        <end position="129"/>
    </location>
</feature>
<feature type="domain" description="RRM" evidence="4">
    <location>
        <begin position="203"/>
        <end position="274"/>
    </location>
</feature>
<evidence type="ECO:0000259" key="4">
    <source>
        <dbReference type="PROSITE" id="PS50102"/>
    </source>
</evidence>
<evidence type="ECO:0000313" key="5">
    <source>
        <dbReference type="EMBL" id="CAI2374107.1"/>
    </source>
</evidence>
<feature type="region of interest" description="Disordered" evidence="3">
    <location>
        <begin position="152"/>
        <end position="173"/>
    </location>
</feature>
<proteinExistence type="predicted"/>
<name>A0AAD2CYN2_EUPCR</name>